<feature type="transmembrane region" description="Helical" evidence="2">
    <location>
        <begin position="212"/>
        <end position="236"/>
    </location>
</feature>
<evidence type="ECO:0000313" key="4">
    <source>
        <dbReference type="EMBL" id="ORY56713.1"/>
    </source>
</evidence>
<proteinExistence type="predicted"/>
<dbReference type="InParanoid" id="A0A1Y2DBR1"/>
<evidence type="ECO:0000313" key="5">
    <source>
        <dbReference type="Proteomes" id="UP000193689"/>
    </source>
</evidence>
<keyword evidence="2" id="KW-0472">Membrane</keyword>
<feature type="chain" id="PRO_5012169264" evidence="3">
    <location>
        <begin position="22"/>
        <end position="401"/>
    </location>
</feature>
<dbReference type="AlphaFoldDB" id="A0A1Y2DBR1"/>
<dbReference type="STRING" id="1141098.A0A1Y2DBR1"/>
<evidence type="ECO:0000256" key="1">
    <source>
        <dbReference type="SAM" id="MobiDB-lite"/>
    </source>
</evidence>
<keyword evidence="2" id="KW-1133">Transmembrane helix</keyword>
<name>A0A1Y2DBR1_9PEZI</name>
<reference evidence="4 5" key="1">
    <citation type="submission" date="2016-07" db="EMBL/GenBank/DDBJ databases">
        <title>Pervasive Adenine N6-methylation of Active Genes in Fungi.</title>
        <authorList>
            <consortium name="DOE Joint Genome Institute"/>
            <person name="Mondo S.J."/>
            <person name="Dannebaum R.O."/>
            <person name="Kuo R.C."/>
            <person name="Labutti K."/>
            <person name="Haridas S."/>
            <person name="Kuo A."/>
            <person name="Salamov A."/>
            <person name="Ahrendt S.R."/>
            <person name="Lipzen A."/>
            <person name="Sullivan W."/>
            <person name="Andreopoulos W.B."/>
            <person name="Clum A."/>
            <person name="Lindquist E."/>
            <person name="Daum C."/>
            <person name="Ramamoorthy G.K."/>
            <person name="Gryganskyi A."/>
            <person name="Culley D."/>
            <person name="Magnuson J.K."/>
            <person name="James T.Y."/>
            <person name="O'Malley M.A."/>
            <person name="Stajich J.E."/>
            <person name="Spatafora J.W."/>
            <person name="Visel A."/>
            <person name="Grigoriev I.V."/>
        </authorList>
    </citation>
    <scope>NUCLEOTIDE SEQUENCE [LARGE SCALE GENOMIC DNA]</scope>
    <source>
        <strain evidence="4 5">CBS 129021</strain>
    </source>
</reference>
<dbReference type="Proteomes" id="UP000193689">
    <property type="component" value="Unassembled WGS sequence"/>
</dbReference>
<feature type="compositionally biased region" description="Low complexity" evidence="1">
    <location>
        <begin position="347"/>
        <end position="358"/>
    </location>
</feature>
<dbReference type="GeneID" id="63775149"/>
<accession>A0A1Y2DBR1</accession>
<sequence>MRLQQAATSLLLSTLTTLVVANPYPRDNIRDFGFGYLMNRDCESYCGLDNQYCCSAGEQCITTTGRATCTAGDGGYAYSTTTWTETRTYTSTYSTYYPAATSAASGGTGGADCVPPEGTGQIACGPICCANWQYCAKEGQCLPNAGASTWWSTGTTVGVVTTAFSAPYRVTSGTTVFSTATGTAESATATATGTETAVPVTTTTSNQLSGGAIAGIVVGTILGVALLLALCACCIIRGLWNTFLAIFGFGKKRDKTERIEVIEEERRYSRHGSASGRAAHRTWFGGSGRPATVASRKEKKSSSGAGWLAGAGAATMLLLGLRRGDKKKESGSHKPARSDWSSSYYTESYTGTSPSSPGQQGNRLRGYRGTPDDPNASWPGSIISFPNTYFYSRGCIHTTLF</sequence>
<gene>
    <name evidence="4" type="ORF">BCR38DRAFT_414459</name>
</gene>
<evidence type="ECO:0000256" key="3">
    <source>
        <dbReference type="SAM" id="SignalP"/>
    </source>
</evidence>
<dbReference type="OrthoDB" id="5425848at2759"/>
<keyword evidence="2" id="KW-0812">Transmembrane</keyword>
<dbReference type="RefSeq" id="XP_040710292.1">
    <property type="nucleotide sequence ID" value="XM_040858937.1"/>
</dbReference>
<organism evidence="4 5">
    <name type="scientific">Pseudomassariella vexata</name>
    <dbReference type="NCBI Taxonomy" id="1141098"/>
    <lineage>
        <taxon>Eukaryota</taxon>
        <taxon>Fungi</taxon>
        <taxon>Dikarya</taxon>
        <taxon>Ascomycota</taxon>
        <taxon>Pezizomycotina</taxon>
        <taxon>Sordariomycetes</taxon>
        <taxon>Xylariomycetidae</taxon>
        <taxon>Amphisphaeriales</taxon>
        <taxon>Pseudomassariaceae</taxon>
        <taxon>Pseudomassariella</taxon>
    </lineage>
</organism>
<protein>
    <submittedName>
        <fullName evidence="4">Uncharacterized protein</fullName>
    </submittedName>
</protein>
<feature type="region of interest" description="Disordered" evidence="1">
    <location>
        <begin position="272"/>
        <end position="306"/>
    </location>
</feature>
<evidence type="ECO:0000256" key="2">
    <source>
        <dbReference type="SAM" id="Phobius"/>
    </source>
</evidence>
<dbReference type="EMBL" id="MCFJ01000022">
    <property type="protein sequence ID" value="ORY56713.1"/>
    <property type="molecule type" value="Genomic_DNA"/>
</dbReference>
<feature type="signal peptide" evidence="3">
    <location>
        <begin position="1"/>
        <end position="21"/>
    </location>
</feature>
<keyword evidence="3" id="KW-0732">Signal</keyword>
<feature type="region of interest" description="Disordered" evidence="1">
    <location>
        <begin position="347"/>
        <end position="378"/>
    </location>
</feature>
<keyword evidence="5" id="KW-1185">Reference proteome</keyword>
<comment type="caution">
    <text evidence="4">The sequence shown here is derived from an EMBL/GenBank/DDBJ whole genome shotgun (WGS) entry which is preliminary data.</text>
</comment>